<dbReference type="OrthoDB" id="6429476at2759"/>
<dbReference type="InterPro" id="IPR000477">
    <property type="entry name" value="RT_dom"/>
</dbReference>
<dbReference type="Pfam" id="PF00078">
    <property type="entry name" value="RVT_1"/>
    <property type="match status" value="1"/>
</dbReference>
<dbReference type="EMBL" id="BMAW01023574">
    <property type="protein sequence ID" value="GFT83372.1"/>
    <property type="molecule type" value="Genomic_DNA"/>
</dbReference>
<dbReference type="Gene3D" id="3.30.70.270">
    <property type="match status" value="1"/>
</dbReference>
<dbReference type="SUPFAM" id="SSF56672">
    <property type="entry name" value="DNA/RNA polymerases"/>
    <property type="match status" value="1"/>
</dbReference>
<proteinExistence type="predicted"/>
<evidence type="ECO:0000313" key="3">
    <source>
        <dbReference type="Proteomes" id="UP000887013"/>
    </source>
</evidence>
<reference evidence="2" key="1">
    <citation type="submission" date="2020-08" db="EMBL/GenBank/DDBJ databases">
        <title>Multicomponent nature underlies the extraordinary mechanical properties of spider dragline silk.</title>
        <authorList>
            <person name="Kono N."/>
            <person name="Nakamura H."/>
            <person name="Mori M."/>
            <person name="Yoshida Y."/>
            <person name="Ohtoshi R."/>
            <person name="Malay A.D."/>
            <person name="Moran D.A.P."/>
            <person name="Tomita M."/>
            <person name="Numata K."/>
            <person name="Arakawa K."/>
        </authorList>
    </citation>
    <scope>NUCLEOTIDE SEQUENCE</scope>
</reference>
<protein>
    <submittedName>
        <fullName evidence="2">Gag-pol polyprotein</fullName>
    </submittedName>
</protein>
<dbReference type="PANTHER" id="PTHR24559:SF444">
    <property type="entry name" value="REVERSE TRANSCRIPTASE DOMAIN-CONTAINING PROTEIN"/>
    <property type="match status" value="1"/>
</dbReference>
<dbReference type="PANTHER" id="PTHR24559">
    <property type="entry name" value="TRANSPOSON TY3-I GAG-POL POLYPROTEIN"/>
    <property type="match status" value="1"/>
</dbReference>
<feature type="domain" description="Reverse transcriptase" evidence="1">
    <location>
        <begin position="14"/>
        <end position="114"/>
    </location>
</feature>
<dbReference type="InterPro" id="IPR043502">
    <property type="entry name" value="DNA/RNA_pol_sf"/>
</dbReference>
<gene>
    <name evidence="2" type="primary">RF55_15410</name>
    <name evidence="2" type="ORF">NPIL_41231</name>
</gene>
<name>A0A8X6PQD4_NEPPI</name>
<dbReference type="AlphaFoldDB" id="A0A8X6PQD4"/>
<evidence type="ECO:0000259" key="1">
    <source>
        <dbReference type="Pfam" id="PF00078"/>
    </source>
</evidence>
<comment type="caution">
    <text evidence="2">The sequence shown here is derived from an EMBL/GenBank/DDBJ whole genome shotgun (WGS) entry which is preliminary data.</text>
</comment>
<keyword evidence="3" id="KW-1185">Reference proteome</keyword>
<sequence>MQALQSFKSYDNPRQISNTLQITLIHSLYDAKIFTPIGVIRAHEQIPVQEADLPKTAITTPFRLYEFPHMTFGLRNAAQTFQRFINTVLSGLDFLFSYMDDVLIASTDEDAHKNI</sequence>
<evidence type="ECO:0000313" key="2">
    <source>
        <dbReference type="EMBL" id="GFT83372.1"/>
    </source>
</evidence>
<organism evidence="2 3">
    <name type="scientific">Nephila pilipes</name>
    <name type="common">Giant wood spider</name>
    <name type="synonym">Nephila maculata</name>
    <dbReference type="NCBI Taxonomy" id="299642"/>
    <lineage>
        <taxon>Eukaryota</taxon>
        <taxon>Metazoa</taxon>
        <taxon>Ecdysozoa</taxon>
        <taxon>Arthropoda</taxon>
        <taxon>Chelicerata</taxon>
        <taxon>Arachnida</taxon>
        <taxon>Araneae</taxon>
        <taxon>Araneomorphae</taxon>
        <taxon>Entelegynae</taxon>
        <taxon>Araneoidea</taxon>
        <taxon>Nephilidae</taxon>
        <taxon>Nephila</taxon>
    </lineage>
</organism>
<dbReference type="GO" id="GO:0071897">
    <property type="term" value="P:DNA biosynthetic process"/>
    <property type="evidence" value="ECO:0007669"/>
    <property type="project" value="UniProtKB-ARBA"/>
</dbReference>
<dbReference type="InterPro" id="IPR053134">
    <property type="entry name" value="RNA-dir_DNA_polymerase"/>
</dbReference>
<dbReference type="InterPro" id="IPR043128">
    <property type="entry name" value="Rev_trsase/Diguanyl_cyclase"/>
</dbReference>
<dbReference type="Gene3D" id="3.10.10.10">
    <property type="entry name" value="HIV Type 1 Reverse Transcriptase, subunit A, domain 1"/>
    <property type="match status" value="1"/>
</dbReference>
<accession>A0A8X6PQD4</accession>
<dbReference type="Proteomes" id="UP000887013">
    <property type="component" value="Unassembled WGS sequence"/>
</dbReference>
<dbReference type="CDD" id="cd01647">
    <property type="entry name" value="RT_LTR"/>
    <property type="match status" value="1"/>
</dbReference>